<proteinExistence type="predicted"/>
<feature type="chain" id="PRO_5029761520" description="DUF2490 domain-containing protein" evidence="1">
    <location>
        <begin position="19"/>
        <end position="251"/>
    </location>
</feature>
<feature type="signal peptide" evidence="1">
    <location>
        <begin position="1"/>
        <end position="18"/>
    </location>
</feature>
<protein>
    <recommendedName>
        <fullName evidence="4">DUF2490 domain-containing protein</fullName>
    </recommendedName>
</protein>
<keyword evidence="1" id="KW-0732">Signal</keyword>
<accession>A0A7K0ENH6</accession>
<dbReference type="OrthoDB" id="892855at2"/>
<evidence type="ECO:0000313" key="3">
    <source>
        <dbReference type="Proteomes" id="UP000441754"/>
    </source>
</evidence>
<dbReference type="EMBL" id="WJXZ01000011">
    <property type="protein sequence ID" value="MRS63272.1"/>
    <property type="molecule type" value="Genomic_DNA"/>
</dbReference>
<evidence type="ECO:0000256" key="1">
    <source>
        <dbReference type="SAM" id="SignalP"/>
    </source>
</evidence>
<dbReference type="RefSeq" id="WP_154176643.1">
    <property type="nucleotide sequence ID" value="NZ_WJXZ01000011.1"/>
</dbReference>
<comment type="caution">
    <text evidence="2">The sequence shown here is derived from an EMBL/GenBank/DDBJ whole genome shotgun (WGS) entry which is preliminary data.</text>
</comment>
<name>A0A7K0ENH6_9BACT</name>
<gene>
    <name evidence="2" type="ORF">GJJ30_18370</name>
</gene>
<dbReference type="Proteomes" id="UP000441754">
    <property type="component" value="Unassembled WGS sequence"/>
</dbReference>
<evidence type="ECO:0000313" key="2">
    <source>
        <dbReference type="EMBL" id="MRS63272.1"/>
    </source>
</evidence>
<sequence>MKLVLVMMTLLAACPVWGQSDDSTATPTIPPKSSFRSSWIMEPGFSYAYTHLPTLHGYFRANQVKVDKTFDRLALAAFAYRRQRFKGTLQAFFGIDKSLLPPDKKGTSLFAQRQGVSGITILLGYDVANTRNKRVFINAGLGSIRYEYGLFRPSTQVVSFQNMLQYAAPGNVPSLIQTNGFWDVNVEVVQREKRPNTFQWVSRVGYRRSFQASPWRSNAYELVDAPKERVSQFYLQVGLYISRNFSGRQKP</sequence>
<dbReference type="AlphaFoldDB" id="A0A7K0ENH6"/>
<organism evidence="2 3">
    <name type="scientific">Larkinella terrae</name>
    <dbReference type="NCBI Taxonomy" id="2025311"/>
    <lineage>
        <taxon>Bacteria</taxon>
        <taxon>Pseudomonadati</taxon>
        <taxon>Bacteroidota</taxon>
        <taxon>Cytophagia</taxon>
        <taxon>Cytophagales</taxon>
        <taxon>Spirosomataceae</taxon>
        <taxon>Larkinella</taxon>
    </lineage>
</organism>
<reference evidence="2 3" key="1">
    <citation type="journal article" date="2018" name="Antonie Van Leeuwenhoek">
        <title>Larkinella terrae sp. nov., isolated from soil on Jeju Island, South Korea.</title>
        <authorList>
            <person name="Ten L.N."/>
            <person name="Jeon J."/>
            <person name="Park S.J."/>
            <person name="Park S."/>
            <person name="Lee S.Y."/>
            <person name="Kim M.K."/>
            <person name="Jung H.Y."/>
        </authorList>
    </citation>
    <scope>NUCLEOTIDE SEQUENCE [LARGE SCALE GENOMIC DNA]</scope>
    <source>
        <strain evidence="2 3">KCTC 52001</strain>
    </source>
</reference>
<evidence type="ECO:0008006" key="4">
    <source>
        <dbReference type="Google" id="ProtNLM"/>
    </source>
</evidence>
<keyword evidence="3" id="KW-1185">Reference proteome</keyword>